<evidence type="ECO:0000313" key="2">
    <source>
        <dbReference type="EMBL" id="PNG11240.1"/>
    </source>
</evidence>
<feature type="transmembrane region" description="Helical" evidence="1">
    <location>
        <begin position="26"/>
        <end position="46"/>
    </location>
</feature>
<name>A0A2N8T907_STUST</name>
<dbReference type="Proteomes" id="UP000236023">
    <property type="component" value="Unassembled WGS sequence"/>
</dbReference>
<gene>
    <name evidence="2" type="ORF">CXK94_01290</name>
</gene>
<evidence type="ECO:0000256" key="1">
    <source>
        <dbReference type="SAM" id="Phobius"/>
    </source>
</evidence>
<dbReference type="EMBL" id="POUT01000001">
    <property type="protein sequence ID" value="PNG11240.1"/>
    <property type="molecule type" value="Genomic_DNA"/>
</dbReference>
<proteinExistence type="predicted"/>
<comment type="caution">
    <text evidence="2">The sequence shown here is derived from an EMBL/GenBank/DDBJ whole genome shotgun (WGS) entry which is preliminary data.</text>
</comment>
<keyword evidence="1" id="KW-0812">Transmembrane</keyword>
<evidence type="ECO:0000313" key="3">
    <source>
        <dbReference type="Proteomes" id="UP000236023"/>
    </source>
</evidence>
<reference evidence="2 3" key="1">
    <citation type="submission" date="2018-01" db="EMBL/GenBank/DDBJ databases">
        <title>Denitrification phenotypes of diverse strains of Pseudomonas stutzeri.</title>
        <authorList>
            <person name="Milligan D.A."/>
            <person name="Bergaust L."/>
            <person name="Bakken L.R."/>
            <person name="Frostegard A."/>
        </authorList>
    </citation>
    <scope>NUCLEOTIDE SEQUENCE [LARGE SCALE GENOMIC DNA]</scope>
    <source>
        <strain evidence="2 3">24a75</strain>
    </source>
</reference>
<organism evidence="2 3">
    <name type="scientific">Stutzerimonas stutzeri</name>
    <name type="common">Pseudomonas stutzeri</name>
    <dbReference type="NCBI Taxonomy" id="316"/>
    <lineage>
        <taxon>Bacteria</taxon>
        <taxon>Pseudomonadati</taxon>
        <taxon>Pseudomonadota</taxon>
        <taxon>Gammaproteobacteria</taxon>
        <taxon>Pseudomonadales</taxon>
        <taxon>Pseudomonadaceae</taxon>
        <taxon>Stutzerimonas</taxon>
    </lineage>
</organism>
<accession>A0A2N8T907</accession>
<dbReference type="AlphaFoldDB" id="A0A2N8T907"/>
<protein>
    <submittedName>
        <fullName evidence="2">Uncharacterized protein</fullName>
    </submittedName>
</protein>
<dbReference type="RefSeq" id="WP_102892980.1">
    <property type="nucleotide sequence ID" value="NZ_JAMOHU010000014.1"/>
</dbReference>
<sequence length="145" mass="16106">MRGTEAEDERHSTVPDDPRPRLRRRFFASLVLIGLLLGAMIGRLTAPGPVQLERIEEQAGGLTLWFDRQPELYDEHLEGAFALLLQAQGEAQSGQLQVDGTRVGWRLQHTAKGLLLHLVAARPLRGEWAGQAEAGGWRLDVRVTP</sequence>
<keyword evidence="1" id="KW-0472">Membrane</keyword>
<keyword evidence="1" id="KW-1133">Transmembrane helix</keyword>